<dbReference type="Proteomes" id="UP000759131">
    <property type="component" value="Unassembled WGS sequence"/>
</dbReference>
<protein>
    <submittedName>
        <fullName evidence="1">Uncharacterized protein</fullName>
    </submittedName>
</protein>
<evidence type="ECO:0000313" key="1">
    <source>
        <dbReference type="EMBL" id="CAD7633323.1"/>
    </source>
</evidence>
<dbReference type="AlphaFoldDB" id="A0A7R9L1H7"/>
<dbReference type="OrthoDB" id="6535016at2759"/>
<reference evidence="1" key="1">
    <citation type="submission" date="2020-11" db="EMBL/GenBank/DDBJ databases">
        <authorList>
            <person name="Tran Van P."/>
        </authorList>
    </citation>
    <scope>NUCLEOTIDE SEQUENCE</scope>
</reference>
<name>A0A7R9L1H7_9ACAR</name>
<gene>
    <name evidence="1" type="ORF">OSB1V03_LOCUS13720</name>
</gene>
<evidence type="ECO:0000313" key="2">
    <source>
        <dbReference type="Proteomes" id="UP000759131"/>
    </source>
</evidence>
<sequence length="193" mass="22313">MSTAELKQIQQMSTPIETRIINRALNVFNENYFDFTYTGMYSEFTKLMVKVRDQRSHVFIASEFAMDFYTKQTETFGYTVHMARDEYFDRPYGFLIHKDNADSILAIQLNQIRASDAIKHRPVGGERLAGKIIAIKNNSQRFLQDFPTDSKRVVVDTCQLVATKINTQYDDQIVKRAPTNQYGGVFVTIIDQL</sequence>
<dbReference type="EMBL" id="OC867112">
    <property type="protein sequence ID" value="CAD7633323.1"/>
    <property type="molecule type" value="Genomic_DNA"/>
</dbReference>
<proteinExistence type="predicted"/>
<accession>A0A7R9L1H7</accession>
<keyword evidence="2" id="KW-1185">Reference proteome</keyword>
<organism evidence="1">
    <name type="scientific">Medioppia subpectinata</name>
    <dbReference type="NCBI Taxonomy" id="1979941"/>
    <lineage>
        <taxon>Eukaryota</taxon>
        <taxon>Metazoa</taxon>
        <taxon>Ecdysozoa</taxon>
        <taxon>Arthropoda</taxon>
        <taxon>Chelicerata</taxon>
        <taxon>Arachnida</taxon>
        <taxon>Acari</taxon>
        <taxon>Acariformes</taxon>
        <taxon>Sarcoptiformes</taxon>
        <taxon>Oribatida</taxon>
        <taxon>Brachypylina</taxon>
        <taxon>Oppioidea</taxon>
        <taxon>Oppiidae</taxon>
        <taxon>Medioppia</taxon>
    </lineage>
</organism>
<dbReference type="EMBL" id="CAJPIZ010012537">
    <property type="protein sequence ID" value="CAG2113753.1"/>
    <property type="molecule type" value="Genomic_DNA"/>
</dbReference>